<proteinExistence type="predicted"/>
<name>A0ABV0V898_9TELE</name>
<feature type="region of interest" description="Disordered" evidence="1">
    <location>
        <begin position="34"/>
        <end position="65"/>
    </location>
</feature>
<gene>
    <name evidence="2" type="ORF">ILYODFUR_033487</name>
</gene>
<accession>A0ABV0V898</accession>
<protein>
    <submittedName>
        <fullName evidence="2">Uncharacterized protein</fullName>
    </submittedName>
</protein>
<evidence type="ECO:0000313" key="3">
    <source>
        <dbReference type="Proteomes" id="UP001482620"/>
    </source>
</evidence>
<evidence type="ECO:0000256" key="1">
    <source>
        <dbReference type="SAM" id="MobiDB-lite"/>
    </source>
</evidence>
<reference evidence="2 3" key="1">
    <citation type="submission" date="2021-06" db="EMBL/GenBank/DDBJ databases">
        <authorList>
            <person name="Palmer J.M."/>
        </authorList>
    </citation>
    <scope>NUCLEOTIDE SEQUENCE [LARGE SCALE GENOMIC DNA]</scope>
    <source>
        <strain evidence="3">if_2019</strain>
        <tissue evidence="2">Muscle</tissue>
    </source>
</reference>
<comment type="caution">
    <text evidence="2">The sequence shown here is derived from an EMBL/GenBank/DDBJ whole genome shotgun (WGS) entry which is preliminary data.</text>
</comment>
<evidence type="ECO:0000313" key="2">
    <source>
        <dbReference type="EMBL" id="MEQ2253563.1"/>
    </source>
</evidence>
<keyword evidence="3" id="KW-1185">Reference proteome</keyword>
<organism evidence="2 3">
    <name type="scientific">Ilyodon furcidens</name>
    <name type="common">goldbreast splitfin</name>
    <dbReference type="NCBI Taxonomy" id="33524"/>
    <lineage>
        <taxon>Eukaryota</taxon>
        <taxon>Metazoa</taxon>
        <taxon>Chordata</taxon>
        <taxon>Craniata</taxon>
        <taxon>Vertebrata</taxon>
        <taxon>Euteleostomi</taxon>
        <taxon>Actinopterygii</taxon>
        <taxon>Neopterygii</taxon>
        <taxon>Teleostei</taxon>
        <taxon>Neoteleostei</taxon>
        <taxon>Acanthomorphata</taxon>
        <taxon>Ovalentaria</taxon>
        <taxon>Atherinomorphae</taxon>
        <taxon>Cyprinodontiformes</taxon>
        <taxon>Goodeidae</taxon>
        <taxon>Ilyodon</taxon>
    </lineage>
</organism>
<dbReference type="Proteomes" id="UP001482620">
    <property type="component" value="Unassembled WGS sequence"/>
</dbReference>
<sequence length="141" mass="15610">MPCHADQTRKLDLWEPWVNRQEPTTVVHGLSTYTTHHQGGAAPQHSPNGIVRDPKDIPTPPVPAEPPQVLEWEQKRTMLCLLSPAYPPHDLCMCDCGNGQCFNECGCVCLKSSKLWLWQGCAGPHCLLTAESSQPQSPKCL</sequence>
<dbReference type="EMBL" id="JAHRIQ010098396">
    <property type="protein sequence ID" value="MEQ2253563.1"/>
    <property type="molecule type" value="Genomic_DNA"/>
</dbReference>